<name>A0ABD5W3A5_9EURY</name>
<keyword evidence="3" id="KW-1185">Reference proteome</keyword>
<protein>
    <submittedName>
        <fullName evidence="2">Uncharacterized protein</fullName>
    </submittedName>
</protein>
<reference evidence="2 3" key="1">
    <citation type="journal article" date="2019" name="Int. J. Syst. Evol. Microbiol.">
        <title>The Global Catalogue of Microorganisms (GCM) 10K type strain sequencing project: providing services to taxonomists for standard genome sequencing and annotation.</title>
        <authorList>
            <consortium name="The Broad Institute Genomics Platform"/>
            <consortium name="The Broad Institute Genome Sequencing Center for Infectious Disease"/>
            <person name="Wu L."/>
            <person name="Ma J."/>
        </authorList>
    </citation>
    <scope>NUCLEOTIDE SEQUENCE [LARGE SCALE GENOMIC DNA]</scope>
    <source>
        <strain evidence="2 3">JCM 30072</strain>
    </source>
</reference>
<dbReference type="AlphaFoldDB" id="A0ABD5W3A5"/>
<comment type="caution">
    <text evidence="2">The sequence shown here is derived from an EMBL/GenBank/DDBJ whole genome shotgun (WGS) entry which is preliminary data.</text>
</comment>
<accession>A0ABD5W3A5</accession>
<evidence type="ECO:0000313" key="2">
    <source>
        <dbReference type="EMBL" id="MFC7058691.1"/>
    </source>
</evidence>
<dbReference type="Proteomes" id="UP001596445">
    <property type="component" value="Unassembled WGS sequence"/>
</dbReference>
<organism evidence="2 3">
    <name type="scientific">Halovenus salina</name>
    <dbReference type="NCBI Taxonomy" id="1510225"/>
    <lineage>
        <taxon>Archaea</taxon>
        <taxon>Methanobacteriati</taxon>
        <taxon>Methanobacteriota</taxon>
        <taxon>Stenosarchaea group</taxon>
        <taxon>Halobacteria</taxon>
        <taxon>Halobacteriales</taxon>
        <taxon>Haloarculaceae</taxon>
        <taxon>Halovenus</taxon>
    </lineage>
</organism>
<feature type="region of interest" description="Disordered" evidence="1">
    <location>
        <begin position="74"/>
        <end position="136"/>
    </location>
</feature>
<evidence type="ECO:0000256" key="1">
    <source>
        <dbReference type="SAM" id="MobiDB-lite"/>
    </source>
</evidence>
<dbReference type="EMBL" id="JBHSZI010000001">
    <property type="protein sequence ID" value="MFC7058691.1"/>
    <property type="molecule type" value="Genomic_DNA"/>
</dbReference>
<feature type="compositionally biased region" description="Polar residues" evidence="1">
    <location>
        <begin position="85"/>
        <end position="110"/>
    </location>
</feature>
<feature type="compositionally biased region" description="Low complexity" evidence="1">
    <location>
        <begin position="111"/>
        <end position="136"/>
    </location>
</feature>
<dbReference type="RefSeq" id="WP_382185615.1">
    <property type="nucleotide sequence ID" value="NZ_JBHSZI010000001.1"/>
</dbReference>
<evidence type="ECO:0000313" key="3">
    <source>
        <dbReference type="Proteomes" id="UP001596445"/>
    </source>
</evidence>
<proteinExistence type="predicted"/>
<gene>
    <name evidence="2" type="ORF">ACFQQG_11520</name>
</gene>
<sequence length="136" mass="14362">MENIHDQLEETTNVLLAEPPMGQGRDVCTSLLCDQQPAPSVLFVTYTRSAADCVAQLDGHDDLDKVGVVTVGDASPEARDGVVTETVSSPSDLTGQVSQSDSSFQSGTDPFSSVSTRSPRCSSTSTSTRPTSFCTR</sequence>